<dbReference type="GO" id="GO:0015031">
    <property type="term" value="P:protein transport"/>
    <property type="evidence" value="ECO:0007669"/>
    <property type="project" value="UniProtKB-KW"/>
</dbReference>
<protein>
    <recommendedName>
        <fullName evidence="4 5">Exocyst complex component 7</fullName>
    </recommendedName>
    <alternativeName>
        <fullName evidence="5">Exocyst complex component Exo70</fullName>
    </alternativeName>
</protein>
<evidence type="ECO:0000256" key="4">
    <source>
        <dbReference type="ARBA" id="ARBA00026169"/>
    </source>
</evidence>
<dbReference type="Pfam" id="PF03081">
    <property type="entry name" value="Exo70_C"/>
    <property type="match status" value="1"/>
</dbReference>
<dbReference type="STRING" id="307972.A0A2G8L106"/>
<evidence type="ECO:0000259" key="7">
    <source>
        <dbReference type="Pfam" id="PF03081"/>
    </source>
</evidence>
<feature type="region of interest" description="Disordered" evidence="6">
    <location>
        <begin position="208"/>
        <end position="238"/>
    </location>
</feature>
<dbReference type="Proteomes" id="UP000230750">
    <property type="component" value="Unassembled WGS sequence"/>
</dbReference>
<dbReference type="EMBL" id="MRZV01000269">
    <property type="protein sequence ID" value="PIK53944.1"/>
    <property type="molecule type" value="Genomic_DNA"/>
</dbReference>
<comment type="function">
    <text evidence="5">Component of the exocyst complex involved in the docking of exocytic vesicles with fusion sites on the plasma membrane.</text>
</comment>
<evidence type="ECO:0000256" key="3">
    <source>
        <dbReference type="ARBA" id="ARBA00022483"/>
    </source>
</evidence>
<dbReference type="PANTHER" id="PTHR12542:SF41">
    <property type="entry name" value="EXOCYST COMPLEX COMPONENT 7"/>
    <property type="match status" value="1"/>
</dbReference>
<evidence type="ECO:0000313" key="9">
    <source>
        <dbReference type="Proteomes" id="UP000230750"/>
    </source>
</evidence>
<keyword evidence="2 5" id="KW-0813">Transport</keyword>
<dbReference type="GO" id="GO:0006887">
    <property type="term" value="P:exocytosis"/>
    <property type="evidence" value="ECO:0007669"/>
    <property type="project" value="UniProtKB-KW"/>
</dbReference>
<sequence>MNTAFCIHFLNIILNLDIESALTSFDNVLKHHEAVKELESVIKHGPREDLEQYLKNMDLIIDAKVFFNENNPSSPEVIKATNLFETGKKVLEQYFQLQLSSHSHPVSPVKLLQILDSSDDVAEETEPVSLEPLPEKVENELSEVARWLNEKGDTQKFVEIYYVTRATVMKKSIEELKDHLAKKSGGSVSAFVSRRMGKLREPLQRKASTILKGGKKGPPKPTSFEPGHRKQNSLVSEVKEDQVDPETVSFLCCTTGLLKLMQSEVQLLHVILIKDFQNKALSKIIETPLETVLRMGDSIVQTAKRGVSKHDYTAVHGILPILRYLLAVEKDFDETLQGTTEQVRGKFPQLISALETNGAKALEEFFDFVKNDPDKANMPKDGTVHELTSNSIIYLESINEYVDTVAAMLLQSVETSYQSRKDKNVLKKRVAVYLSEVLGALGLNLVQKAKTYSDQYLGDVFLLNNYHYILKSLQRSGLIRLVQLHNSETESSYEAIIDDQKKKYKKSWNKVLNHILEGFHPNAARPDLPDASKMKDKERHQIKEKFKGFNQDFEELYKTQKCYAIADRQLREFIRRDNKEFIIPQYTKFWNRYIQIDFSKNKDKYIKYIPTDIEKMMDKFFDVTA</sequence>
<keyword evidence="5" id="KW-0653">Protein transport</keyword>
<evidence type="ECO:0000256" key="2">
    <source>
        <dbReference type="ARBA" id="ARBA00022448"/>
    </source>
</evidence>
<evidence type="ECO:0000256" key="6">
    <source>
        <dbReference type="SAM" id="MobiDB-lite"/>
    </source>
</evidence>
<dbReference type="GO" id="GO:0005546">
    <property type="term" value="F:phosphatidylinositol-4,5-bisphosphate binding"/>
    <property type="evidence" value="ECO:0007669"/>
    <property type="project" value="InterPro"/>
</dbReference>
<accession>A0A2G8L106</accession>
<feature type="domain" description="Exocyst complex subunit Exo70 C-terminal" evidence="7">
    <location>
        <begin position="253"/>
        <end position="618"/>
    </location>
</feature>
<dbReference type="PANTHER" id="PTHR12542">
    <property type="entry name" value="EXOCYST COMPLEX PROTEIN EXO70"/>
    <property type="match status" value="1"/>
</dbReference>
<reference evidence="8 9" key="1">
    <citation type="journal article" date="2017" name="PLoS Biol.">
        <title>The sea cucumber genome provides insights into morphological evolution and visceral regeneration.</title>
        <authorList>
            <person name="Zhang X."/>
            <person name="Sun L."/>
            <person name="Yuan J."/>
            <person name="Sun Y."/>
            <person name="Gao Y."/>
            <person name="Zhang L."/>
            <person name="Li S."/>
            <person name="Dai H."/>
            <person name="Hamel J.F."/>
            <person name="Liu C."/>
            <person name="Yu Y."/>
            <person name="Liu S."/>
            <person name="Lin W."/>
            <person name="Guo K."/>
            <person name="Jin S."/>
            <person name="Xu P."/>
            <person name="Storey K.B."/>
            <person name="Huan P."/>
            <person name="Zhang T."/>
            <person name="Zhou Y."/>
            <person name="Zhang J."/>
            <person name="Lin C."/>
            <person name="Li X."/>
            <person name="Xing L."/>
            <person name="Huo D."/>
            <person name="Sun M."/>
            <person name="Wang L."/>
            <person name="Mercier A."/>
            <person name="Li F."/>
            <person name="Yang H."/>
            <person name="Xiang J."/>
        </authorList>
    </citation>
    <scope>NUCLEOTIDE SEQUENCE [LARGE SCALE GENOMIC DNA]</scope>
    <source>
        <strain evidence="8">Shaxun</strain>
        <tissue evidence="8">Muscle</tissue>
    </source>
</reference>
<dbReference type="Pfam" id="PF20669">
    <property type="entry name" value="Exo70_N"/>
    <property type="match status" value="1"/>
</dbReference>
<dbReference type="InterPro" id="IPR004140">
    <property type="entry name" value="Exo70"/>
</dbReference>
<evidence type="ECO:0000256" key="5">
    <source>
        <dbReference type="RuleBase" id="RU365026"/>
    </source>
</evidence>
<evidence type="ECO:0000256" key="1">
    <source>
        <dbReference type="ARBA" id="ARBA00006756"/>
    </source>
</evidence>
<dbReference type="GO" id="GO:0000145">
    <property type="term" value="C:exocyst"/>
    <property type="evidence" value="ECO:0007669"/>
    <property type="project" value="InterPro"/>
</dbReference>
<dbReference type="SUPFAM" id="SSF74788">
    <property type="entry name" value="Cullin repeat-like"/>
    <property type="match status" value="1"/>
</dbReference>
<comment type="similarity">
    <text evidence="1 5">Belongs to the EXO70 family.</text>
</comment>
<keyword evidence="9" id="KW-1185">Reference proteome</keyword>
<organism evidence="8 9">
    <name type="scientific">Stichopus japonicus</name>
    <name type="common">Sea cucumber</name>
    <dbReference type="NCBI Taxonomy" id="307972"/>
    <lineage>
        <taxon>Eukaryota</taxon>
        <taxon>Metazoa</taxon>
        <taxon>Echinodermata</taxon>
        <taxon>Eleutherozoa</taxon>
        <taxon>Echinozoa</taxon>
        <taxon>Holothuroidea</taxon>
        <taxon>Aspidochirotacea</taxon>
        <taxon>Aspidochirotida</taxon>
        <taxon>Stichopodidae</taxon>
        <taxon>Apostichopus</taxon>
    </lineage>
</organism>
<keyword evidence="3 5" id="KW-0268">Exocytosis</keyword>
<name>A0A2G8L106_STIJA</name>
<dbReference type="AlphaFoldDB" id="A0A2G8L106"/>
<dbReference type="InterPro" id="IPR046364">
    <property type="entry name" value="Exo70_C"/>
</dbReference>
<dbReference type="OrthoDB" id="1922221at2759"/>
<dbReference type="Gene3D" id="1.20.1280.170">
    <property type="entry name" value="Exocyst complex component Exo70"/>
    <property type="match status" value="2"/>
</dbReference>
<comment type="caution">
    <text evidence="8">The sequence shown here is derived from an EMBL/GenBank/DDBJ whole genome shotgun (WGS) entry which is preliminary data.</text>
</comment>
<evidence type="ECO:0000313" key="8">
    <source>
        <dbReference type="EMBL" id="PIK53944.1"/>
    </source>
</evidence>
<gene>
    <name evidence="8" type="ORF">BSL78_09166</name>
</gene>
<dbReference type="InterPro" id="IPR016159">
    <property type="entry name" value="Cullin_repeat-like_dom_sf"/>
</dbReference>
<proteinExistence type="inferred from homology"/>